<dbReference type="Proteomes" id="UP001176941">
    <property type="component" value="Chromosome 4"/>
</dbReference>
<reference evidence="1" key="1">
    <citation type="submission" date="2023-04" db="EMBL/GenBank/DDBJ databases">
        <authorList>
            <consortium name="ELIXIR-Norway"/>
        </authorList>
    </citation>
    <scope>NUCLEOTIDE SEQUENCE [LARGE SCALE GENOMIC DNA]</scope>
</reference>
<gene>
    <name evidence="1" type="ORF">MRATA1EN1_LOCUS24047</name>
</gene>
<accession>A0ABN8ZNN7</accession>
<evidence type="ECO:0000313" key="1">
    <source>
        <dbReference type="EMBL" id="CAI9175085.1"/>
    </source>
</evidence>
<evidence type="ECO:0000313" key="2">
    <source>
        <dbReference type="Proteomes" id="UP001176941"/>
    </source>
</evidence>
<dbReference type="EMBL" id="OX459940">
    <property type="protein sequence ID" value="CAI9175085.1"/>
    <property type="molecule type" value="Genomic_DNA"/>
</dbReference>
<organism evidence="1 2">
    <name type="scientific">Rangifer tarandus platyrhynchus</name>
    <name type="common">Svalbard reindeer</name>
    <dbReference type="NCBI Taxonomy" id="3082113"/>
    <lineage>
        <taxon>Eukaryota</taxon>
        <taxon>Metazoa</taxon>
        <taxon>Chordata</taxon>
        <taxon>Craniata</taxon>
        <taxon>Vertebrata</taxon>
        <taxon>Euteleostomi</taxon>
        <taxon>Mammalia</taxon>
        <taxon>Eutheria</taxon>
        <taxon>Laurasiatheria</taxon>
        <taxon>Artiodactyla</taxon>
        <taxon>Ruminantia</taxon>
        <taxon>Pecora</taxon>
        <taxon>Cervidae</taxon>
        <taxon>Odocoileinae</taxon>
        <taxon>Rangifer</taxon>
    </lineage>
</organism>
<proteinExistence type="predicted"/>
<keyword evidence="2" id="KW-1185">Reference proteome</keyword>
<sequence length="161" mass="17752">MTWVHISFQGEKPKHHTLDKTGLSFSAVETVWGKWSGLGGWGRSCRRQDKGTVCPRAGGARAFDINPPSTLQSTLSDGHPQVINSLAHHRSQWPPALWVQCPLTGVYPRGLSEACRAEGSCISLHKPLPRERQEVDCCALCRRLSSVSITTPWSPALLLCR</sequence>
<protein>
    <submittedName>
        <fullName evidence="1">Uncharacterized protein</fullName>
    </submittedName>
</protein>
<name>A0ABN8ZNN7_RANTA</name>